<dbReference type="PANTHER" id="PTHR12526">
    <property type="entry name" value="GLYCOSYLTRANSFERASE"/>
    <property type="match status" value="1"/>
</dbReference>
<sequence>MVLDVHETPRIALVSTHGYVAAHPPLGAADTGGQVVYVLELAKKLAQLGHKVDIYTRRFEDQPEIDTVDDDVRVIRIPCGGRDFIPKEYLHRHLNEWNEKALRFIRREGLSYLFINSHYWDAGVAGQRLSEALNIPHVHTPHSLGLWKKRQMETDYPERADKFELEFNFKERIQHELIVYRSCQLVIATTPIQLDMLIEDYGLNRNRVHMIPPGYDDNRFYPVSESSRQMIRNRLGFSGKTVLALGRLATNKGYDLLIDGFSVLAERVPEARLRLALGGENMDAQEAAILQKLKDQIAELGLSDRVEFSSFIPDEDLPDYYRAADLFVLSSRYEPFGMTAVEAMASGTPTVVTIHGGLFRAVSYGRHALFADPFDREDLGITMMKPFKHPRLYGRLSRMGAHKARSLFTWTGIAQQLVALVEGRPVAQALDEADWAEPWNDGD</sequence>
<gene>
    <name evidence="5" type="ORF">NBH20_17925</name>
    <name evidence="6" type="ORF">NBH21_00615</name>
</gene>
<keyword evidence="2" id="KW-0808">Transferase</keyword>
<dbReference type="EMBL" id="JAMQAY010000007">
    <property type="protein sequence ID" value="MCM2403051.1"/>
    <property type="molecule type" value="Genomic_DNA"/>
</dbReference>
<evidence type="ECO:0000313" key="8">
    <source>
        <dbReference type="Proteomes" id="UP001155380"/>
    </source>
</evidence>
<evidence type="ECO:0000259" key="4">
    <source>
        <dbReference type="Pfam" id="PF13439"/>
    </source>
</evidence>
<evidence type="ECO:0000259" key="3">
    <source>
        <dbReference type="Pfam" id="PF00534"/>
    </source>
</evidence>
<protein>
    <submittedName>
        <fullName evidence="6">Glycosyltransferase family 1 protein</fullName>
    </submittedName>
</protein>
<keyword evidence="1" id="KW-0328">Glycosyltransferase</keyword>
<proteinExistence type="predicted"/>
<accession>A0AAJ1BRY8</accession>
<reference evidence="6 7" key="1">
    <citation type="submission" date="2022-06" db="EMBL/GenBank/DDBJ databases">
        <authorList>
            <person name="Sun Q."/>
        </authorList>
    </citation>
    <scope>NUCLEOTIDE SEQUENCE</scope>
    <source>
        <strain evidence="6">S101</strain>
        <strain evidence="5 7">S153</strain>
    </source>
</reference>
<evidence type="ECO:0000313" key="5">
    <source>
        <dbReference type="EMBL" id="MCM2403051.1"/>
    </source>
</evidence>
<dbReference type="Gene3D" id="3.40.50.2000">
    <property type="entry name" value="Glycogen Phosphorylase B"/>
    <property type="match status" value="2"/>
</dbReference>
<comment type="caution">
    <text evidence="6">The sequence shown here is derived from an EMBL/GenBank/DDBJ whole genome shotgun (WGS) entry which is preliminary data.</text>
</comment>
<name>A0AAJ1BRY8_9HYPH</name>
<dbReference type="Proteomes" id="UP001155079">
    <property type="component" value="Unassembled WGS sequence"/>
</dbReference>
<evidence type="ECO:0000313" key="7">
    <source>
        <dbReference type="Proteomes" id="UP001155079"/>
    </source>
</evidence>
<dbReference type="SUPFAM" id="SSF53756">
    <property type="entry name" value="UDP-Glycosyltransferase/glycogen phosphorylase"/>
    <property type="match status" value="1"/>
</dbReference>
<evidence type="ECO:0000313" key="6">
    <source>
        <dbReference type="EMBL" id="MCO5955256.1"/>
    </source>
</evidence>
<dbReference type="CDD" id="cd03800">
    <property type="entry name" value="GT4_sucrose_synthase"/>
    <property type="match status" value="1"/>
</dbReference>
<keyword evidence="7" id="KW-1185">Reference proteome</keyword>
<dbReference type="Proteomes" id="UP001155380">
    <property type="component" value="Unassembled WGS sequence"/>
</dbReference>
<dbReference type="PANTHER" id="PTHR12526:SF510">
    <property type="entry name" value="D-INOSITOL 3-PHOSPHATE GLYCOSYLTRANSFERASE"/>
    <property type="match status" value="1"/>
</dbReference>
<dbReference type="Pfam" id="PF13439">
    <property type="entry name" value="Glyco_transf_4"/>
    <property type="match status" value="1"/>
</dbReference>
<dbReference type="RefSeq" id="WP_250912032.1">
    <property type="nucleotide sequence ID" value="NZ_JAMQAY010000007.1"/>
</dbReference>
<evidence type="ECO:0000256" key="1">
    <source>
        <dbReference type="ARBA" id="ARBA00022676"/>
    </source>
</evidence>
<dbReference type="InterPro" id="IPR028098">
    <property type="entry name" value="Glyco_trans_4-like_N"/>
</dbReference>
<dbReference type="InterPro" id="IPR001296">
    <property type="entry name" value="Glyco_trans_1"/>
</dbReference>
<dbReference type="AlphaFoldDB" id="A0AAJ1BRY8"/>
<organism evidence="6 8">
    <name type="scientific">Ciceribacter sichuanensis</name>
    <dbReference type="NCBI Taxonomy" id="2949647"/>
    <lineage>
        <taxon>Bacteria</taxon>
        <taxon>Pseudomonadati</taxon>
        <taxon>Pseudomonadota</taxon>
        <taxon>Alphaproteobacteria</taxon>
        <taxon>Hyphomicrobiales</taxon>
        <taxon>Rhizobiaceae</taxon>
        <taxon>Ciceribacter</taxon>
    </lineage>
</organism>
<dbReference type="GO" id="GO:0016757">
    <property type="term" value="F:glycosyltransferase activity"/>
    <property type="evidence" value="ECO:0007669"/>
    <property type="project" value="UniProtKB-KW"/>
</dbReference>
<evidence type="ECO:0000256" key="2">
    <source>
        <dbReference type="ARBA" id="ARBA00022679"/>
    </source>
</evidence>
<dbReference type="Pfam" id="PF00534">
    <property type="entry name" value="Glycos_transf_1"/>
    <property type="match status" value="1"/>
</dbReference>
<dbReference type="EMBL" id="JAMXLX010000001">
    <property type="protein sequence ID" value="MCO5955256.1"/>
    <property type="molecule type" value="Genomic_DNA"/>
</dbReference>
<feature type="domain" description="Glycosyl transferase family 1" evidence="3">
    <location>
        <begin position="239"/>
        <end position="385"/>
    </location>
</feature>
<feature type="domain" description="Glycosyltransferase subfamily 4-like N-terminal" evidence="4">
    <location>
        <begin position="32"/>
        <end position="219"/>
    </location>
</feature>